<keyword evidence="1" id="KW-0732">Signal</keyword>
<reference evidence="2 3" key="1">
    <citation type="submission" date="2017-09" db="EMBL/GenBank/DDBJ databases">
        <title>Large-scale bioinformatics analysis of Bacillus genomes uncovers conserved roles of natural products in bacterial physiology.</title>
        <authorList>
            <consortium name="Agbiome Team Llc"/>
            <person name="Bleich R.M."/>
            <person name="Grubbs K.J."/>
            <person name="Santa Maria K.C."/>
            <person name="Allen S.E."/>
            <person name="Farag S."/>
            <person name="Shank E.A."/>
            <person name="Bowers A."/>
        </authorList>
    </citation>
    <scope>NUCLEOTIDE SEQUENCE [LARGE SCALE GENOMIC DNA]</scope>
    <source>
        <strain evidence="2 3">AFS092012</strain>
    </source>
</reference>
<comment type="caution">
    <text evidence="2">The sequence shown here is derived from an EMBL/GenBank/DDBJ whole genome shotgun (WGS) entry which is preliminary data.</text>
</comment>
<name>A0AA91VET6_9BACI</name>
<dbReference type="InterPro" id="IPR025372">
    <property type="entry name" value="DUF4362"/>
</dbReference>
<dbReference type="AlphaFoldDB" id="A0AA91VET6"/>
<dbReference type="Pfam" id="PF14275">
    <property type="entry name" value="DUF4362"/>
    <property type="match status" value="1"/>
</dbReference>
<feature type="signal peptide" evidence="1">
    <location>
        <begin position="1"/>
        <end position="19"/>
    </location>
</feature>
<dbReference type="PROSITE" id="PS51257">
    <property type="entry name" value="PROKAR_LIPOPROTEIN"/>
    <property type="match status" value="1"/>
</dbReference>
<evidence type="ECO:0008006" key="4">
    <source>
        <dbReference type="Google" id="ProtNLM"/>
    </source>
</evidence>
<sequence length="145" mass="16408">MRKGIALLCFLFCIGSLVGCVSSTKSTGDNQKDDIVEKVSGVTNLDKFEKFLVHVKNGQSDKVRIVHYTDEGDPIFQTLDYDGMNINYTFDDSNDKFGSTHKGKKSDVCRGILKEESKESVNYKLSECQKNLEYINYFLVKVPNE</sequence>
<accession>A0AA91VET6</accession>
<protein>
    <recommendedName>
        <fullName evidence="4">DUF4362 domain-containing protein</fullName>
    </recommendedName>
</protein>
<gene>
    <name evidence="2" type="ORF">CON65_03255</name>
</gene>
<evidence type="ECO:0000313" key="2">
    <source>
        <dbReference type="EMBL" id="PED84002.1"/>
    </source>
</evidence>
<dbReference type="EMBL" id="NVOR01000009">
    <property type="protein sequence ID" value="PED84002.1"/>
    <property type="molecule type" value="Genomic_DNA"/>
</dbReference>
<organism evidence="2 3">
    <name type="scientific">Bacillus pseudomycoides</name>
    <dbReference type="NCBI Taxonomy" id="64104"/>
    <lineage>
        <taxon>Bacteria</taxon>
        <taxon>Bacillati</taxon>
        <taxon>Bacillota</taxon>
        <taxon>Bacilli</taxon>
        <taxon>Bacillales</taxon>
        <taxon>Bacillaceae</taxon>
        <taxon>Bacillus</taxon>
        <taxon>Bacillus cereus group</taxon>
    </lineage>
</organism>
<evidence type="ECO:0000256" key="1">
    <source>
        <dbReference type="SAM" id="SignalP"/>
    </source>
</evidence>
<dbReference type="RefSeq" id="WP_097899292.1">
    <property type="nucleotide sequence ID" value="NZ_NVOR01000009.1"/>
</dbReference>
<proteinExistence type="predicted"/>
<evidence type="ECO:0000313" key="3">
    <source>
        <dbReference type="Proteomes" id="UP000221020"/>
    </source>
</evidence>
<feature type="chain" id="PRO_5041734008" description="DUF4362 domain-containing protein" evidence="1">
    <location>
        <begin position="20"/>
        <end position="145"/>
    </location>
</feature>
<dbReference type="Proteomes" id="UP000221020">
    <property type="component" value="Unassembled WGS sequence"/>
</dbReference>